<keyword evidence="3" id="KW-1185">Reference proteome</keyword>
<evidence type="ECO:0000256" key="1">
    <source>
        <dbReference type="SAM" id="MobiDB-lite"/>
    </source>
</evidence>
<name>A0AAD7CHJ3_MYCRO</name>
<evidence type="ECO:0000313" key="3">
    <source>
        <dbReference type="Proteomes" id="UP001221757"/>
    </source>
</evidence>
<feature type="region of interest" description="Disordered" evidence="1">
    <location>
        <begin position="282"/>
        <end position="312"/>
    </location>
</feature>
<dbReference type="AlphaFoldDB" id="A0AAD7CHJ3"/>
<proteinExistence type="predicted"/>
<dbReference type="EMBL" id="JARKIE010000369">
    <property type="protein sequence ID" value="KAJ7649204.1"/>
    <property type="molecule type" value="Genomic_DNA"/>
</dbReference>
<feature type="region of interest" description="Disordered" evidence="1">
    <location>
        <begin position="333"/>
        <end position="360"/>
    </location>
</feature>
<gene>
    <name evidence="2" type="ORF">B0H17DRAFT_1215418</name>
</gene>
<reference evidence="2" key="1">
    <citation type="submission" date="2023-03" db="EMBL/GenBank/DDBJ databases">
        <title>Massive genome expansion in bonnet fungi (Mycena s.s.) driven by repeated elements and novel gene families across ecological guilds.</title>
        <authorList>
            <consortium name="Lawrence Berkeley National Laboratory"/>
            <person name="Harder C.B."/>
            <person name="Miyauchi S."/>
            <person name="Viragh M."/>
            <person name="Kuo A."/>
            <person name="Thoen E."/>
            <person name="Andreopoulos B."/>
            <person name="Lu D."/>
            <person name="Skrede I."/>
            <person name="Drula E."/>
            <person name="Henrissat B."/>
            <person name="Morin E."/>
            <person name="Kohler A."/>
            <person name="Barry K."/>
            <person name="LaButti K."/>
            <person name="Morin E."/>
            <person name="Salamov A."/>
            <person name="Lipzen A."/>
            <person name="Mereny Z."/>
            <person name="Hegedus B."/>
            <person name="Baldrian P."/>
            <person name="Stursova M."/>
            <person name="Weitz H."/>
            <person name="Taylor A."/>
            <person name="Grigoriev I.V."/>
            <person name="Nagy L.G."/>
            <person name="Martin F."/>
            <person name="Kauserud H."/>
        </authorList>
    </citation>
    <scope>NUCLEOTIDE SEQUENCE</scope>
    <source>
        <strain evidence="2">CBHHK067</strain>
    </source>
</reference>
<comment type="caution">
    <text evidence="2">The sequence shown here is derived from an EMBL/GenBank/DDBJ whole genome shotgun (WGS) entry which is preliminary data.</text>
</comment>
<sequence>MKAAWLRKFPEEARLGIPGVTDEEDAPELTPNQSSVLRAALVARDAQLENWFRHHAKKTTTVSAAQTNAKLHPLEIDAALNAAGCFGLNEERASQENQACQMAIQTEVVKSLYRKASEEEKDAIDVMIDEERKLLAKKKTKKEKGMNAEEDEIEMRPEDYQCHIDESPGVISKVHNVVGKKTGWFEFTVYGGPNPRYNSNLSMKVICFGRSPAGNNFQAAHGSFDDSISVPFQAFLKRSFSESRVFPVLSVTCKPSGASCDAGETRKGQVCGEEKEDPTVPAAASACSAPTPAASSSDEGPEVLLSSDEQPSYDLSDSALDFSSWSDEHASYSPFSSAPPSLPVSPSPGSDLDTFDGHGADLDLDDLLATGTDSAMWPGGMAAPPIPAMVSALAFAERGA</sequence>
<feature type="compositionally biased region" description="Low complexity" evidence="1">
    <location>
        <begin position="282"/>
        <end position="297"/>
    </location>
</feature>
<evidence type="ECO:0000313" key="2">
    <source>
        <dbReference type="EMBL" id="KAJ7649204.1"/>
    </source>
</evidence>
<protein>
    <submittedName>
        <fullName evidence="2">Uncharacterized protein</fullName>
    </submittedName>
</protein>
<accession>A0AAD7CHJ3</accession>
<feature type="region of interest" description="Disordered" evidence="1">
    <location>
        <begin position="258"/>
        <end position="277"/>
    </location>
</feature>
<dbReference type="Proteomes" id="UP001221757">
    <property type="component" value="Unassembled WGS sequence"/>
</dbReference>
<organism evidence="2 3">
    <name type="scientific">Mycena rosella</name>
    <name type="common">Pink bonnet</name>
    <name type="synonym">Agaricus rosellus</name>
    <dbReference type="NCBI Taxonomy" id="1033263"/>
    <lineage>
        <taxon>Eukaryota</taxon>
        <taxon>Fungi</taxon>
        <taxon>Dikarya</taxon>
        <taxon>Basidiomycota</taxon>
        <taxon>Agaricomycotina</taxon>
        <taxon>Agaricomycetes</taxon>
        <taxon>Agaricomycetidae</taxon>
        <taxon>Agaricales</taxon>
        <taxon>Marasmiineae</taxon>
        <taxon>Mycenaceae</taxon>
        <taxon>Mycena</taxon>
    </lineage>
</organism>